<evidence type="ECO:0000313" key="7">
    <source>
        <dbReference type="EMBL" id="MBS4240573.1"/>
    </source>
</evidence>
<comment type="similarity">
    <text evidence="1">Belongs to the membrane fusion protein (MFP) (TC 8.A.1) family.</text>
</comment>
<evidence type="ECO:0000259" key="5">
    <source>
        <dbReference type="Pfam" id="PF25944"/>
    </source>
</evidence>
<evidence type="ECO:0000256" key="1">
    <source>
        <dbReference type="ARBA" id="ARBA00009477"/>
    </source>
</evidence>
<dbReference type="PANTHER" id="PTHR30158">
    <property type="entry name" value="ACRA/E-RELATED COMPONENT OF DRUG EFFLUX TRANSPORTER"/>
    <property type="match status" value="1"/>
</dbReference>
<feature type="domain" description="Multidrug resistance protein MdtA-like alpha-helical hairpin" evidence="3">
    <location>
        <begin position="103"/>
        <end position="170"/>
    </location>
</feature>
<feature type="domain" description="Multidrug resistance protein MdtA-like barrel-sandwich hybrid" evidence="4">
    <location>
        <begin position="64"/>
        <end position="197"/>
    </location>
</feature>
<sequence>MNKFSKKTLIFLSAAVLFSACSKEEEQKRQMPPQPVSTIIAQSENIPLHFSYPAQLVSDYDAFIKPQVSGVIIEKFFEAGQKVKKGDKLFLIEPDKFEANVNMAYGKALNARANYENANKEFKRNKILIEKKAISQKEFDTSLANYNSSKANLTSARAELQNARIDLAYTEVKAPFDGMVGDALINIGTYVNASSTELVRITNLNPIYADFYISDTDKLKLKRNIDSGKWELDNLKANFKLNGIDVEGNLTFIDSVIDAKSGSVKAKAVFDNQNGTLLPGIFTTITSQGFIQKDGFKVPQIAILRNQEEIYVYTLVNGEVVKTPIKVVYQTNDYAVVSSGLKNGDKIIMNNFKKIRPGSKVSEMGSK</sequence>
<evidence type="ECO:0000259" key="4">
    <source>
        <dbReference type="Pfam" id="PF25917"/>
    </source>
</evidence>
<dbReference type="Pfam" id="PF25989">
    <property type="entry name" value="YknX_C"/>
    <property type="match status" value="1"/>
</dbReference>
<proteinExistence type="inferred from homology"/>
<feature type="domain" description="Multidrug resistance protein MdtA-like beta-barrel" evidence="5">
    <location>
        <begin position="206"/>
        <end position="285"/>
    </location>
</feature>
<evidence type="ECO:0000313" key="9">
    <source>
        <dbReference type="Proteomes" id="UP000237472"/>
    </source>
</evidence>
<dbReference type="EMBL" id="LDWY01000019">
    <property type="protein sequence ID" value="PHY91809.1"/>
    <property type="molecule type" value="Genomic_DNA"/>
</dbReference>
<accession>A0A2G4R5H8</accession>
<keyword evidence="2" id="KW-0175">Coiled coil</keyword>
<feature type="coiled-coil region" evidence="2">
    <location>
        <begin position="105"/>
        <end position="166"/>
    </location>
</feature>
<reference evidence="9" key="2">
    <citation type="submission" date="2015-06" db="EMBL/GenBank/DDBJ databases">
        <authorList>
            <person name="Parisi A."/>
            <person name="Chiara M."/>
            <person name="Florio D."/>
            <person name="Miccolupo A."/>
            <person name="Manzari C."/>
            <person name="Mion D."/>
            <person name="Caruso M."/>
            <person name="D'erchia A.M."/>
            <person name="Zanoni R."/>
        </authorList>
    </citation>
    <scope>NUCLEOTIDE SEQUENCE [LARGE SCALE GENOMIC DNA]</scope>
    <source>
        <strain evidence="9">73/13</strain>
    </source>
</reference>
<reference evidence="8" key="1">
    <citation type="submission" date="2015-06" db="EMBL/GenBank/DDBJ databases">
        <authorList>
            <person name="Hoefler B.C."/>
            <person name="Straight P.D."/>
        </authorList>
    </citation>
    <scope>NUCLEOTIDE SEQUENCE [LARGE SCALE GENOMIC DNA]</scope>
    <source>
        <strain evidence="8">73/13</strain>
    </source>
</reference>
<dbReference type="GeneID" id="77266706"/>
<evidence type="ECO:0000313" key="10">
    <source>
        <dbReference type="Proteomes" id="UP000811399"/>
    </source>
</evidence>
<dbReference type="Proteomes" id="UP000237472">
    <property type="component" value="Unassembled WGS sequence"/>
</dbReference>
<evidence type="ECO:0000259" key="3">
    <source>
        <dbReference type="Pfam" id="PF25876"/>
    </source>
</evidence>
<evidence type="ECO:0000256" key="2">
    <source>
        <dbReference type="SAM" id="Coils"/>
    </source>
</evidence>
<dbReference type="InterPro" id="IPR006143">
    <property type="entry name" value="RND_pump_MFP"/>
</dbReference>
<name>A0A2G4R5H8_9BACT</name>
<dbReference type="GO" id="GO:0005886">
    <property type="term" value="C:plasma membrane"/>
    <property type="evidence" value="ECO:0007669"/>
    <property type="project" value="TreeGrafter"/>
</dbReference>
<dbReference type="Proteomes" id="UP000811399">
    <property type="component" value="Unassembled WGS sequence"/>
</dbReference>
<dbReference type="Gene3D" id="2.40.30.170">
    <property type="match status" value="1"/>
</dbReference>
<keyword evidence="10" id="KW-1185">Reference proteome</keyword>
<dbReference type="RefSeq" id="WP_099461081.1">
    <property type="nucleotide sequence ID" value="NZ_CP041617.1"/>
</dbReference>
<dbReference type="Pfam" id="PF25876">
    <property type="entry name" value="HH_MFP_RND"/>
    <property type="match status" value="1"/>
</dbReference>
<dbReference type="GO" id="GO:0046677">
    <property type="term" value="P:response to antibiotic"/>
    <property type="evidence" value="ECO:0007669"/>
    <property type="project" value="TreeGrafter"/>
</dbReference>
<evidence type="ECO:0000259" key="6">
    <source>
        <dbReference type="Pfam" id="PF25989"/>
    </source>
</evidence>
<dbReference type="InterPro" id="IPR058626">
    <property type="entry name" value="MdtA-like_b-barrel"/>
</dbReference>
<evidence type="ECO:0000313" key="8">
    <source>
        <dbReference type="EMBL" id="PHY91809.1"/>
    </source>
</evidence>
<dbReference type="SUPFAM" id="SSF111369">
    <property type="entry name" value="HlyD-like secretion proteins"/>
    <property type="match status" value="1"/>
</dbReference>
<dbReference type="AlphaFoldDB" id="A0A2G4R5H8"/>
<dbReference type="Pfam" id="PF25944">
    <property type="entry name" value="Beta-barrel_RND"/>
    <property type="match status" value="1"/>
</dbReference>
<reference evidence="7" key="3">
    <citation type="submission" date="2019-07" db="EMBL/GenBank/DDBJ databases">
        <authorList>
            <person name="Miller W.G."/>
        </authorList>
    </citation>
    <scope>NUCLEOTIDE SEQUENCE</scope>
    <source>
        <strain evidence="7">52/13</strain>
    </source>
</reference>
<dbReference type="InterPro" id="IPR058625">
    <property type="entry name" value="MdtA-like_BSH"/>
</dbReference>
<dbReference type="GO" id="GO:0030313">
    <property type="term" value="C:cell envelope"/>
    <property type="evidence" value="ECO:0007669"/>
    <property type="project" value="UniProtKB-SubCell"/>
</dbReference>
<organism evidence="8 9">
    <name type="scientific">Campylobacter vulpis</name>
    <dbReference type="NCBI Taxonomy" id="1655500"/>
    <lineage>
        <taxon>Bacteria</taxon>
        <taxon>Pseudomonadati</taxon>
        <taxon>Campylobacterota</taxon>
        <taxon>Epsilonproteobacteria</taxon>
        <taxon>Campylobacterales</taxon>
        <taxon>Campylobacteraceae</taxon>
        <taxon>Campylobacter</taxon>
    </lineage>
</organism>
<dbReference type="InterPro" id="IPR058624">
    <property type="entry name" value="MdtA-like_HH"/>
</dbReference>
<reference evidence="7 10" key="4">
    <citation type="journal article" date="2021" name="Syst. Appl. Microbiol.">
        <title>nCampylobacter vulpis sp. nov. isolated from wild red foxes.</title>
        <authorList>
            <person name="Parisi A."/>
            <person name="Chiara M."/>
            <person name="Caffara M."/>
            <person name="Mion D."/>
            <person name="Miller W.G."/>
            <person name="Caruso M."/>
            <person name="Manzari C."/>
            <person name="Florio D."/>
            <person name="Capozzi L."/>
            <person name="D'Erchia A.M."/>
            <person name="Manzulli V."/>
            <person name="Zanoni R.G."/>
        </authorList>
    </citation>
    <scope>NUCLEOTIDE SEQUENCE [LARGE SCALE GENOMIC DNA]</scope>
    <source>
        <strain evidence="7 10">52/13</strain>
    </source>
</reference>
<dbReference type="PROSITE" id="PS51257">
    <property type="entry name" value="PROKAR_LIPOPROTEIN"/>
    <property type="match status" value="1"/>
</dbReference>
<feature type="domain" description="YknX-like C-terminal permuted SH3-like" evidence="6">
    <location>
        <begin position="296"/>
        <end position="362"/>
    </location>
</feature>
<dbReference type="InterPro" id="IPR058637">
    <property type="entry name" value="YknX-like_C"/>
</dbReference>
<protein>
    <submittedName>
        <fullName evidence="7">Efflux RND transporter periplasmic adaptor subunit</fullName>
    </submittedName>
    <submittedName>
        <fullName evidence="8">Hemolysin D</fullName>
    </submittedName>
</protein>
<dbReference type="Gene3D" id="2.40.420.20">
    <property type="match status" value="1"/>
</dbReference>
<dbReference type="EMBL" id="VJYU01000004">
    <property type="protein sequence ID" value="MBS4240573.1"/>
    <property type="molecule type" value="Genomic_DNA"/>
</dbReference>
<dbReference type="Gene3D" id="1.10.287.470">
    <property type="entry name" value="Helix hairpin bin"/>
    <property type="match status" value="1"/>
</dbReference>
<dbReference type="Pfam" id="PF25917">
    <property type="entry name" value="BSH_RND"/>
    <property type="match status" value="1"/>
</dbReference>
<dbReference type="Gene3D" id="2.40.50.100">
    <property type="match status" value="1"/>
</dbReference>
<dbReference type="GO" id="GO:0022857">
    <property type="term" value="F:transmembrane transporter activity"/>
    <property type="evidence" value="ECO:0007669"/>
    <property type="project" value="InterPro"/>
</dbReference>
<gene>
    <name evidence="8" type="ORF">AA994_01910</name>
    <name evidence="7" type="ORF">CVU5213_02330</name>
</gene>
<dbReference type="OrthoDB" id="9772050at2"/>
<dbReference type="NCBIfam" id="TIGR01730">
    <property type="entry name" value="RND_mfp"/>
    <property type="match status" value="1"/>
</dbReference>
<comment type="caution">
    <text evidence="8">The sequence shown here is derived from an EMBL/GenBank/DDBJ whole genome shotgun (WGS) entry which is preliminary data.</text>
</comment>